<protein>
    <submittedName>
        <fullName evidence="1">Uncharacterized protein</fullName>
    </submittedName>
</protein>
<dbReference type="Proteomes" id="UP000827872">
    <property type="component" value="Linkage Group LG14"/>
</dbReference>
<name>A0ACB8EAQ9_9SAUR</name>
<dbReference type="EMBL" id="CM037627">
    <property type="protein sequence ID" value="KAH7989448.1"/>
    <property type="molecule type" value="Genomic_DNA"/>
</dbReference>
<proteinExistence type="predicted"/>
<organism evidence="1 2">
    <name type="scientific">Sphaerodactylus townsendi</name>
    <dbReference type="NCBI Taxonomy" id="933632"/>
    <lineage>
        <taxon>Eukaryota</taxon>
        <taxon>Metazoa</taxon>
        <taxon>Chordata</taxon>
        <taxon>Craniata</taxon>
        <taxon>Vertebrata</taxon>
        <taxon>Euteleostomi</taxon>
        <taxon>Lepidosauria</taxon>
        <taxon>Squamata</taxon>
        <taxon>Bifurcata</taxon>
        <taxon>Gekkota</taxon>
        <taxon>Sphaerodactylidae</taxon>
        <taxon>Sphaerodactylus</taxon>
    </lineage>
</organism>
<reference evidence="1" key="1">
    <citation type="submission" date="2021-08" db="EMBL/GenBank/DDBJ databases">
        <title>The first chromosome-level gecko genome reveals the dynamic sex chromosomes of Neotropical dwarf geckos (Sphaerodactylidae: Sphaerodactylus).</title>
        <authorList>
            <person name="Pinto B.J."/>
            <person name="Keating S.E."/>
            <person name="Gamble T."/>
        </authorList>
    </citation>
    <scope>NUCLEOTIDE SEQUENCE</scope>
    <source>
        <strain evidence="1">TG3544</strain>
    </source>
</reference>
<gene>
    <name evidence="1" type="ORF">K3G42_010008</name>
</gene>
<evidence type="ECO:0000313" key="1">
    <source>
        <dbReference type="EMBL" id="KAH7989448.1"/>
    </source>
</evidence>
<accession>A0ACB8EAQ9</accession>
<keyword evidence="2" id="KW-1185">Reference proteome</keyword>
<sequence length="366" mass="40701">MSGWALLRLLGRGCRLRPTAPRAALAPLRSARSGPPSRVLPSFLSRRFSPEFEGLSPAIVEKHLLPAQLWKLLGSTFYFSTSGSCRNGKSGEGSKGKSPEEDEGGISRAVGACCWEPSDNCSSETDGPGCRVELLESLLLPPSAQSTAHAEEKETWNASQLVWGLWLGASSSSLLLDALLCFPSQEEKKRREREDQMYRERLRTLLLIAIIMSLLNSLSTSGGNISWNDFVNEMLAKGEVQRIQVVPESDIVEIYLHPGAVVFGRPRLALMYRMQVANIDKFEEKLRAAEEELNISVKDRIPVSYKRTGFFGKYGEFWRPPTHPTMCLSLLHFAVAPALPVLHVQHPKRSQWPRPGHQRLLGATDV</sequence>
<evidence type="ECO:0000313" key="2">
    <source>
        <dbReference type="Proteomes" id="UP000827872"/>
    </source>
</evidence>
<comment type="caution">
    <text evidence="1">The sequence shown here is derived from an EMBL/GenBank/DDBJ whole genome shotgun (WGS) entry which is preliminary data.</text>
</comment>